<dbReference type="EMBL" id="LUCM01003959">
    <property type="protein sequence ID" value="KAA0195061.1"/>
    <property type="molecule type" value="Genomic_DNA"/>
</dbReference>
<dbReference type="Proteomes" id="UP000728185">
    <property type="component" value="Unassembled WGS sequence"/>
</dbReference>
<name>A0A8E0RWW6_9TREM</name>
<dbReference type="Gene3D" id="1.25.40.90">
    <property type="match status" value="1"/>
</dbReference>
<dbReference type="PROSITE" id="PS50942">
    <property type="entry name" value="ENTH"/>
    <property type="match status" value="1"/>
</dbReference>
<evidence type="ECO:0000259" key="1">
    <source>
        <dbReference type="PROSITE" id="PS50942"/>
    </source>
</evidence>
<dbReference type="PANTHER" id="PTHR12276:SF45">
    <property type="entry name" value="CLATHRIN INTERACTOR 1"/>
    <property type="match status" value="1"/>
</dbReference>
<dbReference type="GO" id="GO:0005543">
    <property type="term" value="F:phospholipid binding"/>
    <property type="evidence" value="ECO:0007669"/>
    <property type="project" value="TreeGrafter"/>
</dbReference>
<dbReference type="InterPro" id="IPR013809">
    <property type="entry name" value="ENTH"/>
</dbReference>
<dbReference type="GO" id="GO:0030125">
    <property type="term" value="C:clathrin vesicle coat"/>
    <property type="evidence" value="ECO:0007669"/>
    <property type="project" value="TreeGrafter"/>
</dbReference>
<gene>
    <name evidence="2" type="ORF">FBUS_10928</name>
</gene>
<dbReference type="Pfam" id="PF01417">
    <property type="entry name" value="ENTH"/>
    <property type="match status" value="1"/>
</dbReference>
<reference evidence="2" key="1">
    <citation type="submission" date="2019-05" db="EMBL/GenBank/DDBJ databases">
        <title>Annotation for the trematode Fasciolopsis buski.</title>
        <authorList>
            <person name="Choi Y.-J."/>
        </authorList>
    </citation>
    <scope>NUCLEOTIDE SEQUENCE</scope>
    <source>
        <strain evidence="2">HT</strain>
        <tissue evidence="2">Whole worm</tissue>
    </source>
</reference>
<dbReference type="InterPro" id="IPR008942">
    <property type="entry name" value="ENTH_VHS"/>
</dbReference>
<dbReference type="SMART" id="SM00273">
    <property type="entry name" value="ENTH"/>
    <property type="match status" value="1"/>
</dbReference>
<dbReference type="AlphaFoldDB" id="A0A8E0RWW6"/>
<proteinExistence type="predicted"/>
<evidence type="ECO:0000313" key="2">
    <source>
        <dbReference type="EMBL" id="KAA0195061.1"/>
    </source>
</evidence>
<organism evidence="2 3">
    <name type="scientific">Fasciolopsis buskii</name>
    <dbReference type="NCBI Taxonomy" id="27845"/>
    <lineage>
        <taxon>Eukaryota</taxon>
        <taxon>Metazoa</taxon>
        <taxon>Spiralia</taxon>
        <taxon>Lophotrochozoa</taxon>
        <taxon>Platyhelminthes</taxon>
        <taxon>Trematoda</taxon>
        <taxon>Digenea</taxon>
        <taxon>Plagiorchiida</taxon>
        <taxon>Echinostomata</taxon>
        <taxon>Echinostomatoidea</taxon>
        <taxon>Fasciolidae</taxon>
        <taxon>Fasciolopsis</taxon>
    </lineage>
</organism>
<evidence type="ECO:0000313" key="3">
    <source>
        <dbReference type="Proteomes" id="UP000728185"/>
    </source>
</evidence>
<keyword evidence="3" id="KW-1185">Reference proteome</keyword>
<feature type="domain" description="ENTH" evidence="1">
    <location>
        <begin position="20"/>
        <end position="153"/>
    </location>
</feature>
<dbReference type="CDD" id="cd03571">
    <property type="entry name" value="ENTH"/>
    <property type="match status" value="1"/>
</dbReference>
<accession>A0A8E0RWW6</accession>
<comment type="caution">
    <text evidence="2">The sequence shown here is derived from an EMBL/GenBank/DDBJ whole genome shotgun (WGS) entry which is preliminary data.</text>
</comment>
<dbReference type="PANTHER" id="PTHR12276">
    <property type="entry name" value="EPSIN/ENT-RELATED"/>
    <property type="match status" value="1"/>
</dbReference>
<dbReference type="SUPFAM" id="SSF48464">
    <property type="entry name" value="ENTH/VHS domain"/>
    <property type="match status" value="1"/>
</dbReference>
<protein>
    <submittedName>
        <fullName evidence="2">Epsin-1</fullName>
    </submittedName>
</protein>
<dbReference type="GO" id="GO:0005768">
    <property type="term" value="C:endosome"/>
    <property type="evidence" value="ECO:0007669"/>
    <property type="project" value="TreeGrafter"/>
</dbReference>
<dbReference type="GO" id="GO:0006897">
    <property type="term" value="P:endocytosis"/>
    <property type="evidence" value="ECO:0007669"/>
    <property type="project" value="TreeGrafter"/>
</dbReference>
<dbReference type="OrthoDB" id="4033880at2759"/>
<dbReference type="GO" id="GO:0030276">
    <property type="term" value="F:clathrin binding"/>
    <property type="evidence" value="ECO:0007669"/>
    <property type="project" value="TreeGrafter"/>
</dbReference>
<sequence>MTNILCITLVRKAIQRKIKSAIRGYSRVEELVRKATCSDPWGPSSTELLQIAQCASSFTDTEQIMRVLWKRLLAGGRNWLYVYKTLVVFEYLIKYGVDTVIEQCQSNRVYLATFLRYDSVQPNLSRRQVSLIRDRAQSILHLLSDSQHRMEEQERLHETIGGLNDIPDCKCPYLMFLYYYYYTH</sequence>
<dbReference type="GO" id="GO:0005886">
    <property type="term" value="C:plasma membrane"/>
    <property type="evidence" value="ECO:0007669"/>
    <property type="project" value="TreeGrafter"/>
</dbReference>